<keyword evidence="4" id="KW-1185">Reference proteome</keyword>
<dbReference type="Proteomes" id="UP001043456">
    <property type="component" value="Unassembled WGS sequence"/>
</dbReference>
<keyword evidence="2" id="KW-0472">Membrane</keyword>
<dbReference type="GeneID" id="67009978"/>
<evidence type="ECO:0000256" key="1">
    <source>
        <dbReference type="SAM" id="MobiDB-lite"/>
    </source>
</evidence>
<feature type="region of interest" description="Disordered" evidence="1">
    <location>
        <begin position="1"/>
        <end position="26"/>
    </location>
</feature>
<protein>
    <submittedName>
        <fullName evidence="3">Uncharacterized protein</fullName>
    </submittedName>
</protein>
<proteinExistence type="predicted"/>
<feature type="compositionally biased region" description="Basic and acidic residues" evidence="1">
    <location>
        <begin position="1"/>
        <end position="13"/>
    </location>
</feature>
<dbReference type="RefSeq" id="XP_043163133.1">
    <property type="nucleotide sequence ID" value="XM_043307198.1"/>
</dbReference>
<evidence type="ECO:0000256" key="2">
    <source>
        <dbReference type="SAM" id="Phobius"/>
    </source>
</evidence>
<comment type="caution">
    <text evidence="3">The sequence shown here is derived from an EMBL/GenBank/DDBJ whole genome shotgun (WGS) entry which is preliminary data.</text>
</comment>
<gene>
    <name evidence="3" type="ORF">Asppvi_011369</name>
</gene>
<dbReference type="EMBL" id="BHVY01000009">
    <property type="protein sequence ID" value="GIJ92387.1"/>
    <property type="molecule type" value="Genomic_DNA"/>
</dbReference>
<organism evidence="3 4">
    <name type="scientific">Aspergillus pseudoviridinutans</name>
    <dbReference type="NCBI Taxonomy" id="1517512"/>
    <lineage>
        <taxon>Eukaryota</taxon>
        <taxon>Fungi</taxon>
        <taxon>Dikarya</taxon>
        <taxon>Ascomycota</taxon>
        <taxon>Pezizomycotina</taxon>
        <taxon>Eurotiomycetes</taxon>
        <taxon>Eurotiomycetidae</taxon>
        <taxon>Eurotiales</taxon>
        <taxon>Aspergillaceae</taxon>
        <taxon>Aspergillus</taxon>
        <taxon>Aspergillus subgen. Fumigati</taxon>
    </lineage>
</organism>
<name>A0A9P3BJC6_9EURO</name>
<reference evidence="3 4" key="1">
    <citation type="submission" date="2018-10" db="EMBL/GenBank/DDBJ databases">
        <title>Pan-genome distribution and transcriptional activeness of fungal secondary metabolism genes in Aspergillus section Fumigati.</title>
        <authorList>
            <person name="Takahashi H."/>
            <person name="Umemura M."/>
            <person name="Ninomiya A."/>
            <person name="Kusuya Y."/>
            <person name="Urayama S."/>
            <person name="Shimizu M."/>
            <person name="Watanabe A."/>
            <person name="Kamei K."/>
            <person name="Yaguchi T."/>
            <person name="Hagiwara D."/>
        </authorList>
    </citation>
    <scope>NUCLEOTIDE SEQUENCE [LARGE SCALE GENOMIC DNA]</scope>
    <source>
        <strain evidence="3 4">IFM 55266</strain>
    </source>
</reference>
<keyword evidence="2" id="KW-1133">Transmembrane helix</keyword>
<sequence length="106" mass="11320">MAKEAIVQDHGDRLVQPANPGQDVRSVLDDPGSATTFLAKGMLLVYSFTKVGSIRLELSPIGPFLAARMALALVMLDIGLLLVVIPVATGLISQPRILAATKQWLQ</sequence>
<keyword evidence="2" id="KW-0812">Transmembrane</keyword>
<evidence type="ECO:0000313" key="4">
    <source>
        <dbReference type="Proteomes" id="UP001043456"/>
    </source>
</evidence>
<accession>A0A9P3BJC6</accession>
<evidence type="ECO:0000313" key="3">
    <source>
        <dbReference type="EMBL" id="GIJ92387.1"/>
    </source>
</evidence>
<feature type="transmembrane region" description="Helical" evidence="2">
    <location>
        <begin position="65"/>
        <end position="92"/>
    </location>
</feature>
<dbReference type="AlphaFoldDB" id="A0A9P3BJC6"/>